<keyword evidence="2" id="KW-1003">Cell membrane</keyword>
<keyword evidence="4 8" id="KW-0808">Transferase</keyword>
<dbReference type="Proteomes" id="UP000238196">
    <property type="component" value="Unassembled WGS sequence"/>
</dbReference>
<evidence type="ECO:0000259" key="7">
    <source>
        <dbReference type="Pfam" id="PF00535"/>
    </source>
</evidence>
<feature type="transmembrane region" description="Helical" evidence="6">
    <location>
        <begin position="230"/>
        <end position="249"/>
    </location>
</feature>
<feature type="transmembrane region" description="Helical" evidence="6">
    <location>
        <begin position="295"/>
        <end position="314"/>
    </location>
</feature>
<evidence type="ECO:0000256" key="5">
    <source>
        <dbReference type="ARBA" id="ARBA00023136"/>
    </source>
</evidence>
<comment type="caution">
    <text evidence="8">The sequence shown here is derived from an EMBL/GenBank/DDBJ whole genome shotgun (WGS) entry which is preliminary data.</text>
</comment>
<dbReference type="InterPro" id="IPR001173">
    <property type="entry name" value="Glyco_trans_2-like"/>
</dbReference>
<dbReference type="GO" id="GO:0016757">
    <property type="term" value="F:glycosyltransferase activity"/>
    <property type="evidence" value="ECO:0007669"/>
    <property type="project" value="UniProtKB-KW"/>
</dbReference>
<keyword evidence="5 6" id="KW-0472">Membrane</keyword>
<feature type="transmembrane region" description="Helical" evidence="6">
    <location>
        <begin position="255"/>
        <end position="275"/>
    </location>
</feature>
<dbReference type="EMBL" id="PRLP01000027">
    <property type="protein sequence ID" value="PPC77703.1"/>
    <property type="molecule type" value="Genomic_DNA"/>
</dbReference>
<dbReference type="Gene3D" id="3.90.550.10">
    <property type="entry name" value="Spore Coat Polysaccharide Biosynthesis Protein SpsA, Chain A"/>
    <property type="match status" value="1"/>
</dbReference>
<comment type="subcellular location">
    <subcellularLocation>
        <location evidence="1">Cell membrane</location>
    </subcellularLocation>
</comment>
<keyword evidence="3" id="KW-0328">Glycosyltransferase</keyword>
<sequence length="320" mass="36683">MKRVSIIIPMFNEARHIERTLTAVRRAAERAEVEYELIVLDNGSSDDGPERARQQGAQLLSYPGLTIGALRNRGVEQATGDILAFIDADIEMPETWLSTCREWFEQHQAGLIALSLQVPDHAPWYARAWQERNRPTHVAQRRVDWIPTTNICLPRDWFEKVGRFDEKLRTGEDKEFGLRLKAAGAQQYCLTLPVAVNWGYEGSWQEWVGKELWRQSSNVQLLRQDHQLRILRFPLLSAVCWALSLYGVVSLLTGALLAALLTLGISLALALLLSLRQTRHHRRLQLTLRLWPLHWLRLHLAAIALAMGLIRYQARRPARA</sequence>
<proteinExistence type="predicted"/>
<dbReference type="PANTHER" id="PTHR43646">
    <property type="entry name" value="GLYCOSYLTRANSFERASE"/>
    <property type="match status" value="1"/>
</dbReference>
<dbReference type="InterPro" id="IPR029044">
    <property type="entry name" value="Nucleotide-diphossugar_trans"/>
</dbReference>
<gene>
    <name evidence="8" type="ORF">C4K68_08980</name>
</gene>
<evidence type="ECO:0000256" key="1">
    <source>
        <dbReference type="ARBA" id="ARBA00004236"/>
    </source>
</evidence>
<reference evidence="8 9" key="1">
    <citation type="submission" date="2018-02" db="EMBL/GenBank/DDBJ databases">
        <title>novel marine gammaproteobacteria from coastal saline agro ecosystem.</title>
        <authorList>
            <person name="Krishnan R."/>
            <person name="Ramesh Kumar N."/>
        </authorList>
    </citation>
    <scope>NUCLEOTIDE SEQUENCE [LARGE SCALE GENOMIC DNA]</scope>
    <source>
        <strain evidence="8 9">228</strain>
    </source>
</reference>
<dbReference type="GO" id="GO:0005886">
    <property type="term" value="C:plasma membrane"/>
    <property type="evidence" value="ECO:0007669"/>
    <property type="project" value="UniProtKB-SubCell"/>
</dbReference>
<evidence type="ECO:0000256" key="2">
    <source>
        <dbReference type="ARBA" id="ARBA00022475"/>
    </source>
</evidence>
<protein>
    <submittedName>
        <fullName evidence="8">Glycosyl transferase family 2</fullName>
    </submittedName>
</protein>
<dbReference type="AlphaFoldDB" id="A0A2S5KSL0"/>
<evidence type="ECO:0000256" key="4">
    <source>
        <dbReference type="ARBA" id="ARBA00022679"/>
    </source>
</evidence>
<dbReference type="PANTHER" id="PTHR43646:SF2">
    <property type="entry name" value="GLYCOSYLTRANSFERASE 2-LIKE DOMAIN-CONTAINING PROTEIN"/>
    <property type="match status" value="1"/>
</dbReference>
<name>A0A2S5KSL0_9PROT</name>
<organism evidence="8 9">
    <name type="scientific">Proteobacteria bacterium 228</name>
    <dbReference type="NCBI Taxonomy" id="2083153"/>
    <lineage>
        <taxon>Bacteria</taxon>
        <taxon>Pseudomonadati</taxon>
        <taxon>Pseudomonadota</taxon>
    </lineage>
</organism>
<evidence type="ECO:0000256" key="6">
    <source>
        <dbReference type="SAM" id="Phobius"/>
    </source>
</evidence>
<keyword evidence="6" id="KW-1133">Transmembrane helix</keyword>
<evidence type="ECO:0000313" key="8">
    <source>
        <dbReference type="EMBL" id="PPC77703.1"/>
    </source>
</evidence>
<accession>A0A2S5KSL0</accession>
<dbReference type="SUPFAM" id="SSF53448">
    <property type="entry name" value="Nucleotide-diphospho-sugar transferases"/>
    <property type="match status" value="1"/>
</dbReference>
<keyword evidence="6" id="KW-0812">Transmembrane</keyword>
<dbReference type="OrthoDB" id="5291101at2"/>
<evidence type="ECO:0000313" key="9">
    <source>
        <dbReference type="Proteomes" id="UP000238196"/>
    </source>
</evidence>
<evidence type="ECO:0000256" key="3">
    <source>
        <dbReference type="ARBA" id="ARBA00022676"/>
    </source>
</evidence>
<dbReference type="Pfam" id="PF00535">
    <property type="entry name" value="Glycos_transf_2"/>
    <property type="match status" value="1"/>
</dbReference>
<feature type="domain" description="Glycosyltransferase 2-like" evidence="7">
    <location>
        <begin position="5"/>
        <end position="147"/>
    </location>
</feature>